<proteinExistence type="predicted"/>
<keyword evidence="1" id="KW-1133">Transmembrane helix</keyword>
<name>A0A9X9XFJ8_9PROT</name>
<protein>
    <recommendedName>
        <fullName evidence="2">TadE-like domain-containing protein</fullName>
    </recommendedName>
</protein>
<dbReference type="EMBL" id="JAAEDL010000019">
    <property type="protein sequence ID" value="MBR0682484.1"/>
    <property type="molecule type" value="Genomic_DNA"/>
</dbReference>
<keyword evidence="1" id="KW-0812">Transmembrane</keyword>
<comment type="caution">
    <text evidence="3">The sequence shown here is derived from an EMBL/GenBank/DDBJ whole genome shotgun (WGS) entry which is preliminary data.</text>
</comment>
<accession>A0A9X9XFJ8</accession>
<dbReference type="RefSeq" id="WP_211848015.1">
    <property type="nucleotide sequence ID" value="NZ_JAAEDL010000019.1"/>
</dbReference>
<dbReference type="Pfam" id="PF07811">
    <property type="entry name" value="TadE"/>
    <property type="match status" value="1"/>
</dbReference>
<feature type="domain" description="TadE-like" evidence="2">
    <location>
        <begin position="13"/>
        <end position="50"/>
    </location>
</feature>
<gene>
    <name evidence="3" type="ORF">GXW74_18475</name>
</gene>
<reference evidence="3" key="1">
    <citation type="submission" date="2020-01" db="EMBL/GenBank/DDBJ databases">
        <authorList>
            <person name="Rat A."/>
        </authorList>
    </citation>
    <scope>NUCLEOTIDE SEQUENCE</scope>
    <source>
        <strain evidence="3">LMG 31228</strain>
    </source>
</reference>
<feature type="transmembrane region" description="Helical" evidence="1">
    <location>
        <begin position="12"/>
        <end position="31"/>
    </location>
</feature>
<dbReference type="InterPro" id="IPR012495">
    <property type="entry name" value="TadE-like_dom"/>
</dbReference>
<evidence type="ECO:0000313" key="4">
    <source>
        <dbReference type="Proteomes" id="UP001138709"/>
    </source>
</evidence>
<keyword evidence="4" id="KW-1185">Reference proteome</keyword>
<reference evidence="3" key="2">
    <citation type="journal article" date="2021" name="Syst. Appl. Microbiol.">
        <title>Roseomonas hellenica sp. nov., isolated from roots of wild-growing Alkanna tinctoria.</title>
        <authorList>
            <person name="Rat A."/>
            <person name="Naranjo H.D."/>
            <person name="Lebbe L."/>
            <person name="Cnockaert M."/>
            <person name="Krigas N."/>
            <person name="Grigoriadou K."/>
            <person name="Maloupa E."/>
            <person name="Willems A."/>
        </authorList>
    </citation>
    <scope>NUCLEOTIDE SEQUENCE</scope>
    <source>
        <strain evidence="3">LMG 31228</strain>
    </source>
</reference>
<keyword evidence="1" id="KW-0472">Membrane</keyword>
<dbReference type="Proteomes" id="UP001138709">
    <property type="component" value="Unassembled WGS sequence"/>
</dbReference>
<sequence>MRPASARLRDRRGIAALETALVAPLFLFVALCTTDLIRLFRAQLRVEAVAVQIGQIVSQCRSITDGSTLVSGNQTDTSDIGQFWGHAVRIAGGVVDVNSATGGAVIITAVGRNTSGGTTTNRAMWRRRTGNTNVTSSLGTTVPGTATISNSFIVPQNQTVFVTEVFAVIEPWVLGAGLIGTVVPSMLNGTTLFLSRAPDPVSLQTAPRVSLTPECTA</sequence>
<dbReference type="AlphaFoldDB" id="A0A9X9XFJ8"/>
<organism evidence="3 4">
    <name type="scientific">Neoroseomonas eburnea</name>
    <dbReference type="NCBI Taxonomy" id="1346889"/>
    <lineage>
        <taxon>Bacteria</taxon>
        <taxon>Pseudomonadati</taxon>
        <taxon>Pseudomonadota</taxon>
        <taxon>Alphaproteobacteria</taxon>
        <taxon>Acetobacterales</taxon>
        <taxon>Acetobacteraceae</taxon>
        <taxon>Neoroseomonas</taxon>
    </lineage>
</organism>
<evidence type="ECO:0000313" key="3">
    <source>
        <dbReference type="EMBL" id="MBR0682484.1"/>
    </source>
</evidence>
<evidence type="ECO:0000259" key="2">
    <source>
        <dbReference type="Pfam" id="PF07811"/>
    </source>
</evidence>
<evidence type="ECO:0000256" key="1">
    <source>
        <dbReference type="SAM" id="Phobius"/>
    </source>
</evidence>